<evidence type="ECO:0000313" key="3">
    <source>
        <dbReference type="Proteomes" id="UP000016927"/>
    </source>
</evidence>
<sequence>MGTRIQKKIIKELKEKQDSKSTFLKDNFILIISCLAFASIVFGVSIFYFRRSQ</sequence>
<dbReference type="AlphaFoldDB" id="R0KQ06"/>
<dbReference type="Proteomes" id="UP000016927">
    <property type="component" value="Unassembled WGS sequence"/>
</dbReference>
<dbReference type="EMBL" id="KB909272">
    <property type="protein sequence ID" value="EOB12801.1"/>
    <property type="molecule type" value="Genomic_DNA"/>
</dbReference>
<keyword evidence="3" id="KW-1185">Reference proteome</keyword>
<reference evidence="2 3" key="1">
    <citation type="journal article" date="2013" name="BMC Genomics">
        <title>Comparative genomics of parasitic silkworm microsporidia reveal an association between genome expansion and host adaptation.</title>
        <authorList>
            <person name="Pan G."/>
            <person name="Xu J."/>
            <person name="Li T."/>
            <person name="Xia Q."/>
            <person name="Liu S.L."/>
            <person name="Zhang G."/>
            <person name="Li S."/>
            <person name="Li C."/>
            <person name="Liu H."/>
            <person name="Yang L."/>
            <person name="Liu T."/>
            <person name="Zhang X."/>
            <person name="Wu Z."/>
            <person name="Fan W."/>
            <person name="Dang X."/>
            <person name="Xiang H."/>
            <person name="Tao M."/>
            <person name="Li Y."/>
            <person name="Hu J."/>
            <person name="Li Z."/>
            <person name="Lin L."/>
            <person name="Luo J."/>
            <person name="Geng L."/>
            <person name="Wang L."/>
            <person name="Long M."/>
            <person name="Wan Y."/>
            <person name="He N."/>
            <person name="Zhang Z."/>
            <person name="Lu C."/>
            <person name="Keeling P.J."/>
            <person name="Wang J."/>
            <person name="Xiang Z."/>
            <person name="Zhou Z."/>
        </authorList>
    </citation>
    <scope>NUCLEOTIDE SEQUENCE [LARGE SCALE GENOMIC DNA]</scope>
    <source>
        <strain evidence="3">CQ1 / CVCC 102059</strain>
    </source>
</reference>
<keyword evidence="1" id="KW-1133">Transmembrane helix</keyword>
<proteinExistence type="predicted"/>
<keyword evidence="1" id="KW-0472">Membrane</keyword>
<evidence type="ECO:0000256" key="1">
    <source>
        <dbReference type="SAM" id="Phobius"/>
    </source>
</evidence>
<evidence type="ECO:0000313" key="2">
    <source>
        <dbReference type="EMBL" id="EOB12801.1"/>
    </source>
</evidence>
<dbReference type="VEuPathDB" id="MicrosporidiaDB:NBO_364g0007"/>
<protein>
    <submittedName>
        <fullName evidence="2">Uncharacterized protein</fullName>
    </submittedName>
</protein>
<accession>R0KQ06</accession>
<feature type="transmembrane region" description="Helical" evidence="1">
    <location>
        <begin position="28"/>
        <end position="49"/>
    </location>
</feature>
<keyword evidence="1" id="KW-0812">Transmembrane</keyword>
<organism evidence="2 3">
    <name type="scientific">Nosema bombycis (strain CQ1 / CVCC 102059)</name>
    <name type="common">Microsporidian parasite</name>
    <name type="synonym">Pebrine of silkworm</name>
    <dbReference type="NCBI Taxonomy" id="578461"/>
    <lineage>
        <taxon>Eukaryota</taxon>
        <taxon>Fungi</taxon>
        <taxon>Fungi incertae sedis</taxon>
        <taxon>Microsporidia</taxon>
        <taxon>Nosematidae</taxon>
        <taxon>Nosema</taxon>
    </lineage>
</organism>
<gene>
    <name evidence="2" type="ORF">NBO_364g0007</name>
</gene>
<dbReference type="HOGENOM" id="CLU_3069285_0_0_1"/>
<name>R0KQ06_NOSB1</name>